<feature type="domain" description="NGO1945-like C-terminal" evidence="2">
    <location>
        <begin position="146"/>
        <end position="240"/>
    </location>
</feature>
<comment type="caution">
    <text evidence="3">The sequence shown here is derived from an EMBL/GenBank/DDBJ whole genome shotgun (WGS) entry which is preliminary data.</text>
</comment>
<keyword evidence="4" id="KW-1185">Reference proteome</keyword>
<dbReference type="AlphaFoldDB" id="A0A919CJ18"/>
<gene>
    <name evidence="3" type="ORF">GCM10007053_05660</name>
</gene>
<dbReference type="Pfam" id="PF22106">
    <property type="entry name" value="NGO1945_C"/>
    <property type="match status" value="1"/>
</dbReference>
<name>A0A919CJ18_9GAMM</name>
<reference evidence="3" key="2">
    <citation type="submission" date="2020-09" db="EMBL/GenBank/DDBJ databases">
        <authorList>
            <person name="Sun Q."/>
            <person name="Kim S."/>
        </authorList>
    </citation>
    <scope>NUCLEOTIDE SEQUENCE</scope>
    <source>
        <strain evidence="3">KCTC 23430</strain>
    </source>
</reference>
<reference evidence="3" key="1">
    <citation type="journal article" date="2014" name="Int. J. Syst. Evol. Microbiol.">
        <title>Complete genome sequence of Corynebacterium casei LMG S-19264T (=DSM 44701T), isolated from a smear-ripened cheese.</title>
        <authorList>
            <consortium name="US DOE Joint Genome Institute (JGI-PGF)"/>
            <person name="Walter F."/>
            <person name="Albersmeier A."/>
            <person name="Kalinowski J."/>
            <person name="Ruckert C."/>
        </authorList>
    </citation>
    <scope>NUCLEOTIDE SEQUENCE</scope>
    <source>
        <strain evidence="3">KCTC 23430</strain>
    </source>
</reference>
<dbReference type="InterPro" id="IPR044922">
    <property type="entry name" value="DUF2063_N_sf"/>
</dbReference>
<dbReference type="Gene3D" id="3.90.930.50">
    <property type="match status" value="1"/>
</dbReference>
<dbReference type="EMBL" id="BMYM01000001">
    <property type="protein sequence ID" value="GHD27416.1"/>
    <property type="molecule type" value="Genomic_DNA"/>
</dbReference>
<evidence type="ECO:0000313" key="4">
    <source>
        <dbReference type="Proteomes" id="UP000644693"/>
    </source>
</evidence>
<feature type="domain" description="Putative DNA-binding" evidence="1">
    <location>
        <begin position="10"/>
        <end position="95"/>
    </location>
</feature>
<evidence type="ECO:0000313" key="3">
    <source>
        <dbReference type="EMBL" id="GHD27416.1"/>
    </source>
</evidence>
<protein>
    <submittedName>
        <fullName evidence="3">DUF2063 domain-containing protein</fullName>
    </submittedName>
</protein>
<proteinExistence type="predicted"/>
<accession>A0A919CJ18</accession>
<evidence type="ECO:0000259" key="1">
    <source>
        <dbReference type="Pfam" id="PF09836"/>
    </source>
</evidence>
<dbReference type="RefSeq" id="WP_189474956.1">
    <property type="nucleotide sequence ID" value="NZ_BMYM01000001.1"/>
</dbReference>
<sequence>MSANSNLKAQQMEMASFLRDPEHNAPPAGIEARRLKIYQDLIYNNIEGFINSGFPVLKSLYDDSDWHALVRRFIDGHRCHTPYFLEISQEFLHFLTEDYEPRDCDPPFMAELAHYEWVELGLDVAEDEIPQDCPEADVLSLVPRLSPVAWVLAYIWPVHEIGPGHRPSQSEQPTFLAVYRDREDKVRFMALNPAMARLLELVRDNEGELATALVAQLAAELSTTNEAIAQFASQELNQLRSSGIIYCEPKS</sequence>
<dbReference type="Gene3D" id="1.10.150.690">
    <property type="entry name" value="DUF2063"/>
    <property type="match status" value="1"/>
</dbReference>
<dbReference type="Pfam" id="PF09836">
    <property type="entry name" value="DUF2063"/>
    <property type="match status" value="1"/>
</dbReference>
<dbReference type="Proteomes" id="UP000644693">
    <property type="component" value="Unassembled WGS sequence"/>
</dbReference>
<evidence type="ECO:0000259" key="2">
    <source>
        <dbReference type="Pfam" id="PF22106"/>
    </source>
</evidence>
<organism evidence="3 4">
    <name type="scientific">Parahalioglobus pacificus</name>
    <dbReference type="NCBI Taxonomy" id="930806"/>
    <lineage>
        <taxon>Bacteria</taxon>
        <taxon>Pseudomonadati</taxon>
        <taxon>Pseudomonadota</taxon>
        <taxon>Gammaproteobacteria</taxon>
        <taxon>Cellvibrionales</taxon>
        <taxon>Halieaceae</taxon>
        <taxon>Parahalioglobus</taxon>
    </lineage>
</organism>
<dbReference type="InterPro" id="IPR054098">
    <property type="entry name" value="NGO1945-like_C"/>
</dbReference>
<dbReference type="InterPro" id="IPR018640">
    <property type="entry name" value="DUF2063"/>
</dbReference>